<keyword evidence="3" id="KW-0285">Flavoprotein</keyword>
<evidence type="ECO:0000256" key="3">
    <source>
        <dbReference type="ARBA" id="ARBA00022630"/>
    </source>
</evidence>
<dbReference type="InterPro" id="IPR050416">
    <property type="entry name" value="FAD-linked_Oxidoreductase"/>
</dbReference>
<dbReference type="Gene3D" id="3.30.465.10">
    <property type="match status" value="1"/>
</dbReference>
<keyword evidence="5" id="KW-0560">Oxidoreductase</keyword>
<dbReference type="InterPro" id="IPR036318">
    <property type="entry name" value="FAD-bd_PCMH-like_sf"/>
</dbReference>
<protein>
    <recommendedName>
        <fullName evidence="6">FAD-binding PCMH-type domain-containing protein</fullName>
    </recommendedName>
</protein>
<organism evidence="7">
    <name type="scientific">marine metagenome</name>
    <dbReference type="NCBI Taxonomy" id="408172"/>
    <lineage>
        <taxon>unclassified sequences</taxon>
        <taxon>metagenomes</taxon>
        <taxon>ecological metagenomes</taxon>
    </lineage>
</organism>
<evidence type="ECO:0000313" key="7">
    <source>
        <dbReference type="EMBL" id="SVD55791.1"/>
    </source>
</evidence>
<gene>
    <name evidence="7" type="ORF">METZ01_LOCUS408645</name>
</gene>
<evidence type="ECO:0000256" key="5">
    <source>
        <dbReference type="ARBA" id="ARBA00023002"/>
    </source>
</evidence>
<dbReference type="EMBL" id="UINC01158313">
    <property type="protein sequence ID" value="SVD55791.1"/>
    <property type="molecule type" value="Genomic_DNA"/>
</dbReference>
<dbReference type="GO" id="GO:0071949">
    <property type="term" value="F:FAD binding"/>
    <property type="evidence" value="ECO:0007669"/>
    <property type="project" value="InterPro"/>
</dbReference>
<sequence length="278" mass="30741">VSHTGVGGLATGGGFGRLGRKYGLTLDNIKSIQIVTADGQLRYADENENSDLFWGVRGGGGNFGIVTMFEFQLHPMNKDVVGGRITFDFKDVKQLLRFHGEHSLEASWDMYQDPVVFAPPMGYGNTVYFDVCYSGPHKDADKAFAPLRKAGKVIHDEIDIIDYRDLQKSGDDDDPRGASQYLKGGYTINISDGLIDAIVDNLEAHPERGSMAFFQQSGGKINTIASDATAFPSRYAEHNLITGSFWTVGVDTAPHMAWSRRYWKTVSPYTDGFYINDE</sequence>
<dbReference type="PANTHER" id="PTHR42973:SF39">
    <property type="entry name" value="FAD-BINDING PCMH-TYPE DOMAIN-CONTAINING PROTEIN"/>
    <property type="match status" value="1"/>
</dbReference>
<comment type="similarity">
    <text evidence="2">Belongs to the oxygen-dependent FAD-linked oxidoreductase family.</text>
</comment>
<evidence type="ECO:0000259" key="6">
    <source>
        <dbReference type="PROSITE" id="PS51387"/>
    </source>
</evidence>
<comment type="cofactor">
    <cofactor evidence="1">
        <name>FAD</name>
        <dbReference type="ChEBI" id="CHEBI:57692"/>
    </cofactor>
</comment>
<reference evidence="7" key="1">
    <citation type="submission" date="2018-05" db="EMBL/GenBank/DDBJ databases">
        <authorList>
            <person name="Lanie J.A."/>
            <person name="Ng W.-L."/>
            <person name="Kazmierczak K.M."/>
            <person name="Andrzejewski T.M."/>
            <person name="Davidsen T.M."/>
            <person name="Wayne K.J."/>
            <person name="Tettelin H."/>
            <person name="Glass J.I."/>
            <person name="Rusch D."/>
            <person name="Podicherti R."/>
            <person name="Tsui H.-C.T."/>
            <person name="Winkler M.E."/>
        </authorList>
    </citation>
    <scope>NUCLEOTIDE SEQUENCE</scope>
</reference>
<dbReference type="InterPro" id="IPR016169">
    <property type="entry name" value="FAD-bd_PCMH_sub2"/>
</dbReference>
<dbReference type="SUPFAM" id="SSF56176">
    <property type="entry name" value="FAD-binding/transporter-associated domain-like"/>
    <property type="match status" value="1"/>
</dbReference>
<keyword evidence="4" id="KW-0274">FAD</keyword>
<dbReference type="GO" id="GO:0016491">
    <property type="term" value="F:oxidoreductase activity"/>
    <property type="evidence" value="ECO:0007669"/>
    <property type="project" value="UniProtKB-KW"/>
</dbReference>
<dbReference type="AlphaFoldDB" id="A0A382WCD2"/>
<feature type="non-terminal residue" evidence="7">
    <location>
        <position position="1"/>
    </location>
</feature>
<evidence type="ECO:0000256" key="2">
    <source>
        <dbReference type="ARBA" id="ARBA00005466"/>
    </source>
</evidence>
<dbReference type="PANTHER" id="PTHR42973">
    <property type="entry name" value="BINDING OXIDOREDUCTASE, PUTATIVE (AFU_ORTHOLOGUE AFUA_1G17690)-RELATED"/>
    <property type="match status" value="1"/>
</dbReference>
<feature type="non-terminal residue" evidence="7">
    <location>
        <position position="278"/>
    </location>
</feature>
<evidence type="ECO:0000256" key="1">
    <source>
        <dbReference type="ARBA" id="ARBA00001974"/>
    </source>
</evidence>
<dbReference type="PROSITE" id="PS51387">
    <property type="entry name" value="FAD_PCMH"/>
    <property type="match status" value="1"/>
</dbReference>
<dbReference type="InterPro" id="IPR016166">
    <property type="entry name" value="FAD-bd_PCMH"/>
</dbReference>
<accession>A0A382WCD2</accession>
<name>A0A382WCD2_9ZZZZ</name>
<evidence type="ECO:0000256" key="4">
    <source>
        <dbReference type="ARBA" id="ARBA00022827"/>
    </source>
</evidence>
<dbReference type="Gene3D" id="3.40.462.20">
    <property type="match status" value="1"/>
</dbReference>
<feature type="domain" description="FAD-binding PCMH-type" evidence="6">
    <location>
        <begin position="1"/>
        <end position="76"/>
    </location>
</feature>
<proteinExistence type="inferred from homology"/>